<sequence>MASCSISIQSRLTVHSRRNLFSAPILVQENTIKNVKSPSGKRKISRKCRAMVQETEQRGLSAAYAKEMERYSAKESLLLALNVSGGFDCSGRWIFEWFGPSNPLEVSSIIGEFIEIECVDQGYANISATVKILNSLERSSFTLSTRLSVEGPLRMNEEYIELGIFESPKVNEESIPEQLRGPFSQTDRQTARCSNFSFPLRRLWTIVD</sequence>
<comment type="caution">
    <text evidence="1">The sequence shown here is derived from an EMBL/GenBank/DDBJ whole genome shotgun (WGS) entry which is preliminary data.</text>
</comment>
<evidence type="ECO:0000313" key="1">
    <source>
        <dbReference type="EMBL" id="KAL3637313.1"/>
    </source>
</evidence>
<dbReference type="EMBL" id="JAVIJP010000026">
    <property type="protein sequence ID" value="KAL3637313.1"/>
    <property type="molecule type" value="Genomic_DNA"/>
</dbReference>
<dbReference type="Proteomes" id="UP001632038">
    <property type="component" value="Unassembled WGS sequence"/>
</dbReference>
<name>A0ABD3D4W7_9LAMI</name>
<gene>
    <name evidence="1" type="ORF">CASFOL_019612</name>
</gene>
<evidence type="ECO:0000313" key="2">
    <source>
        <dbReference type="Proteomes" id="UP001632038"/>
    </source>
</evidence>
<dbReference type="AlphaFoldDB" id="A0ABD3D4W7"/>
<protein>
    <submittedName>
        <fullName evidence="1">Uncharacterized protein</fullName>
    </submittedName>
</protein>
<keyword evidence="2" id="KW-1185">Reference proteome</keyword>
<proteinExistence type="predicted"/>
<accession>A0ABD3D4W7</accession>
<organism evidence="1 2">
    <name type="scientific">Castilleja foliolosa</name>
    <dbReference type="NCBI Taxonomy" id="1961234"/>
    <lineage>
        <taxon>Eukaryota</taxon>
        <taxon>Viridiplantae</taxon>
        <taxon>Streptophyta</taxon>
        <taxon>Embryophyta</taxon>
        <taxon>Tracheophyta</taxon>
        <taxon>Spermatophyta</taxon>
        <taxon>Magnoliopsida</taxon>
        <taxon>eudicotyledons</taxon>
        <taxon>Gunneridae</taxon>
        <taxon>Pentapetalae</taxon>
        <taxon>asterids</taxon>
        <taxon>lamiids</taxon>
        <taxon>Lamiales</taxon>
        <taxon>Orobanchaceae</taxon>
        <taxon>Pedicularideae</taxon>
        <taxon>Castillejinae</taxon>
        <taxon>Castilleja</taxon>
    </lineage>
</organism>
<reference evidence="2" key="1">
    <citation type="journal article" date="2024" name="IScience">
        <title>Strigolactones Initiate the Formation of Haustorium-like Structures in Castilleja.</title>
        <authorList>
            <person name="Buerger M."/>
            <person name="Peterson D."/>
            <person name="Chory J."/>
        </authorList>
    </citation>
    <scope>NUCLEOTIDE SEQUENCE [LARGE SCALE GENOMIC DNA]</scope>
</reference>